<name>A0A1A6G087_NEOLE</name>
<dbReference type="STRING" id="56216.A0A1A6G087"/>
<evidence type="ECO:0000256" key="5">
    <source>
        <dbReference type="ARBA" id="ARBA00022786"/>
    </source>
</evidence>
<proteinExistence type="predicted"/>
<dbReference type="EMBL" id="LZPO01108302">
    <property type="protein sequence ID" value="OBS59264.1"/>
    <property type="molecule type" value="Genomic_DNA"/>
</dbReference>
<keyword evidence="10" id="KW-1185">Reference proteome</keyword>
<dbReference type="InterPro" id="IPR035983">
    <property type="entry name" value="Hect_E3_ubiquitin_ligase"/>
</dbReference>
<dbReference type="GO" id="GO:0016567">
    <property type="term" value="P:protein ubiquitination"/>
    <property type="evidence" value="ECO:0007669"/>
    <property type="project" value="TreeGrafter"/>
</dbReference>
<evidence type="ECO:0000256" key="1">
    <source>
        <dbReference type="ARBA" id="ARBA00000885"/>
    </source>
</evidence>
<keyword evidence="5 6" id="KW-0833">Ubl conjugation pathway</keyword>
<evidence type="ECO:0000313" key="9">
    <source>
        <dbReference type="EMBL" id="OBS59264.1"/>
    </source>
</evidence>
<keyword evidence="4" id="KW-0808">Transferase</keyword>
<evidence type="ECO:0000256" key="6">
    <source>
        <dbReference type="PROSITE-ProRule" id="PRU00104"/>
    </source>
</evidence>
<dbReference type="GO" id="GO:0006511">
    <property type="term" value="P:ubiquitin-dependent protein catabolic process"/>
    <property type="evidence" value="ECO:0007669"/>
    <property type="project" value="TreeGrafter"/>
</dbReference>
<feature type="non-terminal residue" evidence="9">
    <location>
        <position position="157"/>
    </location>
</feature>
<dbReference type="OrthoDB" id="5987976at2759"/>
<gene>
    <name evidence="9" type="ORF">A6R68_09612</name>
</gene>
<dbReference type="PANTHER" id="PTHR11254">
    <property type="entry name" value="HECT DOMAIN UBIQUITIN-PROTEIN LIGASE"/>
    <property type="match status" value="1"/>
</dbReference>
<comment type="caution">
    <text evidence="6">Lacks conserved residue(s) required for the propagation of feature annotation.</text>
</comment>
<dbReference type="PANTHER" id="PTHR11254:SF79">
    <property type="entry name" value="E3 UBIQUITIN-PROTEIN LIGASE HECW1"/>
    <property type="match status" value="1"/>
</dbReference>
<organism evidence="9 10">
    <name type="scientific">Neotoma lepida</name>
    <name type="common">Desert woodrat</name>
    <dbReference type="NCBI Taxonomy" id="56216"/>
    <lineage>
        <taxon>Eukaryota</taxon>
        <taxon>Metazoa</taxon>
        <taxon>Chordata</taxon>
        <taxon>Craniata</taxon>
        <taxon>Vertebrata</taxon>
        <taxon>Euteleostomi</taxon>
        <taxon>Mammalia</taxon>
        <taxon>Eutheria</taxon>
        <taxon>Euarchontoglires</taxon>
        <taxon>Glires</taxon>
        <taxon>Rodentia</taxon>
        <taxon>Myomorpha</taxon>
        <taxon>Muroidea</taxon>
        <taxon>Cricetidae</taxon>
        <taxon>Neotominae</taxon>
        <taxon>Neotoma</taxon>
    </lineage>
</organism>
<protein>
    <recommendedName>
        <fullName evidence="3">HECT-type E3 ubiquitin transferase</fullName>
        <ecNumber evidence="3">2.3.2.26</ecNumber>
    </recommendedName>
</protein>
<evidence type="ECO:0000256" key="3">
    <source>
        <dbReference type="ARBA" id="ARBA00012485"/>
    </source>
</evidence>
<sequence length="157" mass="17534">MSYVPLQSAFHPGYSFSPRCSPCSSPQNSPGLQRASARAPSPYRRDFEAKLRNFYRKLEAKGFGQGPGKIKFRFSGRILGLALIHQYLLDAFFTRPFYKGLLKLKSCCHLHSTDIPFCDALDIDGSASVNITAAVMELDEGDEEEEDVAAPEEKEEH</sequence>
<dbReference type="GO" id="GO:0048814">
    <property type="term" value="P:regulation of dendrite morphogenesis"/>
    <property type="evidence" value="ECO:0007669"/>
    <property type="project" value="TreeGrafter"/>
</dbReference>
<dbReference type="SUPFAM" id="SSF56204">
    <property type="entry name" value="Hect, E3 ligase catalytic domain"/>
    <property type="match status" value="1"/>
</dbReference>
<feature type="region of interest" description="Disordered" evidence="7">
    <location>
        <begin position="18"/>
        <end position="41"/>
    </location>
</feature>
<feature type="domain" description="HECT" evidence="8">
    <location>
        <begin position="72"/>
        <end position="103"/>
    </location>
</feature>
<dbReference type="InterPro" id="IPR050409">
    <property type="entry name" value="E3_ubiq-protein_ligase"/>
</dbReference>
<dbReference type="GO" id="GO:0005737">
    <property type="term" value="C:cytoplasm"/>
    <property type="evidence" value="ECO:0007669"/>
    <property type="project" value="TreeGrafter"/>
</dbReference>
<accession>A0A1A6G087</accession>
<dbReference type="Proteomes" id="UP000092124">
    <property type="component" value="Unassembled WGS sequence"/>
</dbReference>
<comment type="pathway">
    <text evidence="2">Protein modification; protein ubiquitination.</text>
</comment>
<dbReference type="EC" id="2.3.2.26" evidence="3"/>
<dbReference type="AlphaFoldDB" id="A0A1A6G087"/>
<evidence type="ECO:0000259" key="8">
    <source>
        <dbReference type="PROSITE" id="PS50237"/>
    </source>
</evidence>
<dbReference type="Gene3D" id="3.90.1750.10">
    <property type="entry name" value="Hect, E3 ligase catalytic domains"/>
    <property type="match status" value="1"/>
</dbReference>
<evidence type="ECO:0000256" key="7">
    <source>
        <dbReference type="SAM" id="MobiDB-lite"/>
    </source>
</evidence>
<comment type="catalytic activity">
    <reaction evidence="1">
        <text>S-ubiquitinyl-[E2 ubiquitin-conjugating enzyme]-L-cysteine + [acceptor protein]-L-lysine = [E2 ubiquitin-conjugating enzyme]-L-cysteine + N(6)-ubiquitinyl-[acceptor protein]-L-lysine.</text>
        <dbReference type="EC" id="2.3.2.26"/>
    </reaction>
</comment>
<dbReference type="GO" id="GO:0061630">
    <property type="term" value="F:ubiquitin protein ligase activity"/>
    <property type="evidence" value="ECO:0007669"/>
    <property type="project" value="UniProtKB-EC"/>
</dbReference>
<reference evidence="9 10" key="1">
    <citation type="submission" date="2016-06" db="EMBL/GenBank/DDBJ databases">
        <title>The Draft Genome Sequence and Annotation of the Desert Woodrat Neotoma lepida.</title>
        <authorList>
            <person name="Campbell M."/>
            <person name="Oakeson K.F."/>
            <person name="Yandell M."/>
            <person name="Halpert J.R."/>
            <person name="Dearing D."/>
        </authorList>
    </citation>
    <scope>NUCLEOTIDE SEQUENCE [LARGE SCALE GENOMIC DNA]</scope>
    <source>
        <strain evidence="9">417</strain>
        <tissue evidence="9">Liver</tissue>
    </source>
</reference>
<evidence type="ECO:0000313" key="10">
    <source>
        <dbReference type="Proteomes" id="UP000092124"/>
    </source>
</evidence>
<evidence type="ECO:0000256" key="2">
    <source>
        <dbReference type="ARBA" id="ARBA00004906"/>
    </source>
</evidence>
<evidence type="ECO:0000256" key="4">
    <source>
        <dbReference type="ARBA" id="ARBA00022679"/>
    </source>
</evidence>
<dbReference type="Pfam" id="PF00632">
    <property type="entry name" value="HECT"/>
    <property type="match status" value="1"/>
</dbReference>
<dbReference type="PROSITE" id="PS50237">
    <property type="entry name" value="HECT"/>
    <property type="match status" value="1"/>
</dbReference>
<comment type="caution">
    <text evidence="9">The sequence shown here is derived from an EMBL/GenBank/DDBJ whole genome shotgun (WGS) entry which is preliminary data.</text>
</comment>
<dbReference type="InterPro" id="IPR000569">
    <property type="entry name" value="HECT_dom"/>
</dbReference>